<accession>A0ACC2THR3</accession>
<proteinExistence type="predicted"/>
<evidence type="ECO:0000313" key="1">
    <source>
        <dbReference type="EMBL" id="KAJ9074244.1"/>
    </source>
</evidence>
<comment type="caution">
    <text evidence="1">The sequence shown here is derived from an EMBL/GenBank/DDBJ whole genome shotgun (WGS) entry which is preliminary data.</text>
</comment>
<reference evidence="1" key="1">
    <citation type="submission" date="2022-04" db="EMBL/GenBank/DDBJ databases">
        <title>Genome of the entomopathogenic fungus Entomophthora muscae.</title>
        <authorList>
            <person name="Elya C."/>
            <person name="Lovett B.R."/>
            <person name="Lee E."/>
            <person name="Macias A.M."/>
            <person name="Hajek A.E."/>
            <person name="De Bivort B.L."/>
            <person name="Kasson M.T."/>
            <person name="De Fine Licht H.H."/>
            <person name="Stajich J.E."/>
        </authorList>
    </citation>
    <scope>NUCLEOTIDE SEQUENCE</scope>
    <source>
        <strain evidence="1">Berkeley</strain>
    </source>
</reference>
<dbReference type="Proteomes" id="UP001165960">
    <property type="component" value="Unassembled WGS sequence"/>
</dbReference>
<name>A0ACC2THR3_9FUNG</name>
<organism evidence="1 2">
    <name type="scientific">Entomophthora muscae</name>
    <dbReference type="NCBI Taxonomy" id="34485"/>
    <lineage>
        <taxon>Eukaryota</taxon>
        <taxon>Fungi</taxon>
        <taxon>Fungi incertae sedis</taxon>
        <taxon>Zoopagomycota</taxon>
        <taxon>Entomophthoromycotina</taxon>
        <taxon>Entomophthoromycetes</taxon>
        <taxon>Entomophthorales</taxon>
        <taxon>Entomophthoraceae</taxon>
        <taxon>Entomophthora</taxon>
    </lineage>
</organism>
<sequence length="128" mass="14571">MLDISLTNTRFLEVGGKPEKIDSVIIDMCTIDGLYCWEDGSTQRPGWADSIAIFIANHEGAQEIRQYRELEKGNVAKESRIYRGWLEGFPSPAWEVNIPGFLATSNPPSLRRYFRNHQITFSLVYSAT</sequence>
<dbReference type="EMBL" id="QTSX02002866">
    <property type="protein sequence ID" value="KAJ9074244.1"/>
    <property type="molecule type" value="Genomic_DNA"/>
</dbReference>
<protein>
    <submittedName>
        <fullName evidence="1">Uncharacterized protein</fullName>
    </submittedName>
</protein>
<keyword evidence="2" id="KW-1185">Reference proteome</keyword>
<evidence type="ECO:0000313" key="2">
    <source>
        <dbReference type="Proteomes" id="UP001165960"/>
    </source>
</evidence>
<gene>
    <name evidence="1" type="ORF">DSO57_1008508</name>
</gene>